<dbReference type="InterPro" id="IPR005533">
    <property type="entry name" value="AMOP_dom"/>
</dbReference>
<reference evidence="4" key="1">
    <citation type="submission" date="2017-02" db="UniProtKB">
        <authorList>
            <consortium name="WormBaseParasite"/>
        </authorList>
    </citation>
    <scope>IDENTIFICATION</scope>
</reference>
<sequence length="238" mass="28604">MPITWYPRNFTNPELLNNLNQIGNRISDDSLYGVQLGLYVIGYREYKDDEIKKFRPEHRTLARLATYTNRNSYEYRWKPQEEIINLNQVQQWYLTDWERWNTLYTYRVGYLKLAPIRANDLNGTELLAGLVTAPISLHWLWAPEDNRYAQSTYSQQERDQRTEFVSRKSKEMCHDWFDEDGALFNFIRDTETNSSCPCIETQARLDLGRFMPHPRCSQVWSTSFSFFYFGWSRKLRRT</sequence>
<keyword evidence="3" id="KW-1185">Reference proteome</keyword>
<dbReference type="SMART" id="SM00723">
    <property type="entry name" value="AMOP"/>
    <property type="match status" value="1"/>
</dbReference>
<dbReference type="EMBL" id="UYSL01005926">
    <property type="protein sequence ID" value="VDL67307.1"/>
    <property type="molecule type" value="Genomic_DNA"/>
</dbReference>
<dbReference type="InterPro" id="IPR057019">
    <property type="entry name" value="F54D1_6-like_Ig-like_2"/>
</dbReference>
<reference evidence="2 3" key="2">
    <citation type="submission" date="2018-11" db="EMBL/GenBank/DDBJ databases">
        <authorList>
            <consortium name="Pathogen Informatics"/>
        </authorList>
    </citation>
    <scope>NUCLEOTIDE SEQUENCE [LARGE SCALE GENOMIC DNA]</scope>
</reference>
<dbReference type="PROSITE" id="PS50856">
    <property type="entry name" value="AMOP"/>
    <property type="match status" value="1"/>
</dbReference>
<gene>
    <name evidence="2" type="ORF">NBR_LOCUS3718</name>
</gene>
<organism evidence="4">
    <name type="scientific">Nippostrongylus brasiliensis</name>
    <name type="common">Rat hookworm</name>
    <dbReference type="NCBI Taxonomy" id="27835"/>
    <lineage>
        <taxon>Eukaryota</taxon>
        <taxon>Metazoa</taxon>
        <taxon>Ecdysozoa</taxon>
        <taxon>Nematoda</taxon>
        <taxon>Chromadorea</taxon>
        <taxon>Rhabditida</taxon>
        <taxon>Rhabditina</taxon>
        <taxon>Rhabditomorpha</taxon>
        <taxon>Strongyloidea</taxon>
        <taxon>Heligmosomidae</taxon>
        <taxon>Nippostrongylus</taxon>
    </lineage>
</organism>
<evidence type="ECO:0000313" key="3">
    <source>
        <dbReference type="Proteomes" id="UP000271162"/>
    </source>
</evidence>
<dbReference type="WBParaSite" id="NBR_0000371801-mRNA-1">
    <property type="protein sequence ID" value="NBR_0000371801-mRNA-1"/>
    <property type="gene ID" value="NBR_0000371801"/>
</dbReference>
<proteinExistence type="predicted"/>
<feature type="domain" description="AMOP" evidence="1">
    <location>
        <begin position="165"/>
        <end position="238"/>
    </location>
</feature>
<dbReference type="OMA" id="LMPLTWY"/>
<evidence type="ECO:0000259" key="1">
    <source>
        <dbReference type="PROSITE" id="PS50856"/>
    </source>
</evidence>
<dbReference type="Pfam" id="PF24464">
    <property type="entry name" value="Ig_F54D1_6_2"/>
    <property type="match status" value="1"/>
</dbReference>
<dbReference type="Pfam" id="PF03782">
    <property type="entry name" value="AMOP"/>
    <property type="match status" value="1"/>
</dbReference>
<evidence type="ECO:0000313" key="4">
    <source>
        <dbReference type="WBParaSite" id="NBR_0000371801-mRNA-1"/>
    </source>
</evidence>
<dbReference type="AlphaFoldDB" id="A0A0N4XMG6"/>
<dbReference type="Proteomes" id="UP000271162">
    <property type="component" value="Unassembled WGS sequence"/>
</dbReference>
<accession>A0A0N4XMG6</accession>
<protein>
    <submittedName>
        <fullName evidence="4">Protein mesh (inferred by orthology to a D. melanogaster protein)</fullName>
    </submittedName>
</protein>
<name>A0A0N4XMG6_NIPBR</name>
<dbReference type="STRING" id="27835.A0A0N4XMG6"/>
<evidence type="ECO:0000313" key="2">
    <source>
        <dbReference type="EMBL" id="VDL67307.1"/>
    </source>
</evidence>